<keyword evidence="3 5" id="KW-0133">Cell shape</keyword>
<evidence type="ECO:0000256" key="3">
    <source>
        <dbReference type="ARBA" id="ARBA00022960"/>
    </source>
</evidence>
<sequence>MRNIFLFIRRYFNFLFFLALQALSLYFLFRYNRFHEAAFMGVASEITGRINERYQTVTEYFKLKKANAELVRENVDLREKLRSNYQPADTLHTIVVDSIRVDSLFKYQKYHYMDAAVVGNFLTTQNNFMTIHRGADQGVKVDMAVIGPTGVVGRVVNVSANFSTVMTMLSRQFKVDAKLKNSGERGTISWDGISPQYVQMRNVPKNVKIARGDSVLTSELSSIFPANIMVGVVDTFQNDPSSNFYTLRLKSATNFSVVQYVYVVQNSQAAEQLQLESATKKTNE</sequence>
<dbReference type="InterPro" id="IPR042177">
    <property type="entry name" value="Cell/Rod_1"/>
</dbReference>
<accession>A0A0E9N5M1</accession>
<keyword evidence="6" id="KW-1133">Transmembrane helix</keyword>
<dbReference type="OrthoDB" id="9811827at2"/>
<evidence type="ECO:0000256" key="6">
    <source>
        <dbReference type="SAM" id="Phobius"/>
    </source>
</evidence>
<dbReference type="PANTHER" id="PTHR34138:SF1">
    <property type="entry name" value="CELL SHAPE-DETERMINING PROTEIN MREC"/>
    <property type="match status" value="1"/>
</dbReference>
<keyword evidence="9" id="KW-1185">Reference proteome</keyword>
<evidence type="ECO:0000259" key="7">
    <source>
        <dbReference type="Pfam" id="PF04085"/>
    </source>
</evidence>
<comment type="similarity">
    <text evidence="1 5">Belongs to the MreC family.</text>
</comment>
<evidence type="ECO:0000256" key="1">
    <source>
        <dbReference type="ARBA" id="ARBA00009369"/>
    </source>
</evidence>
<dbReference type="Gene3D" id="2.40.10.340">
    <property type="entry name" value="Rod shape-determining protein MreC, domain 1"/>
    <property type="match status" value="1"/>
</dbReference>
<dbReference type="InterPro" id="IPR055342">
    <property type="entry name" value="MreC_beta-barrel_core"/>
</dbReference>
<keyword evidence="6" id="KW-0812">Transmembrane</keyword>
<dbReference type="EMBL" id="BBWV01000004">
    <property type="protein sequence ID" value="GAO45103.1"/>
    <property type="molecule type" value="Genomic_DNA"/>
</dbReference>
<dbReference type="AlphaFoldDB" id="A0A0E9N5M1"/>
<dbReference type="Gene3D" id="2.40.10.350">
    <property type="entry name" value="Rod shape-determining protein MreC, domain 2"/>
    <property type="match status" value="1"/>
</dbReference>
<dbReference type="NCBIfam" id="NF010532">
    <property type="entry name" value="PRK13922.9-3"/>
    <property type="match status" value="1"/>
</dbReference>
<comment type="function">
    <text evidence="5">Involved in formation and maintenance of cell shape.</text>
</comment>
<dbReference type="STRING" id="1220578.FPE01S_04_03460"/>
<proteinExistence type="inferred from homology"/>
<organism evidence="8 9">
    <name type="scientific">Flavihumibacter petaseus NBRC 106054</name>
    <dbReference type="NCBI Taxonomy" id="1220578"/>
    <lineage>
        <taxon>Bacteria</taxon>
        <taxon>Pseudomonadati</taxon>
        <taxon>Bacteroidota</taxon>
        <taxon>Chitinophagia</taxon>
        <taxon>Chitinophagales</taxon>
        <taxon>Chitinophagaceae</taxon>
        <taxon>Flavihumibacter</taxon>
    </lineage>
</organism>
<evidence type="ECO:0000313" key="8">
    <source>
        <dbReference type="EMBL" id="GAO45103.1"/>
    </source>
</evidence>
<dbReference type="InterPro" id="IPR007221">
    <property type="entry name" value="MreC"/>
</dbReference>
<reference evidence="8 9" key="1">
    <citation type="submission" date="2015-04" db="EMBL/GenBank/DDBJ databases">
        <title>Whole genome shotgun sequence of Flavihumibacter petaseus NBRC 106054.</title>
        <authorList>
            <person name="Miyazawa S."/>
            <person name="Hosoyama A."/>
            <person name="Hashimoto M."/>
            <person name="Noguchi M."/>
            <person name="Tsuchikane K."/>
            <person name="Ohji S."/>
            <person name="Yamazoe A."/>
            <person name="Ichikawa N."/>
            <person name="Kimura A."/>
            <person name="Fujita N."/>
        </authorList>
    </citation>
    <scope>NUCLEOTIDE SEQUENCE [LARGE SCALE GENOMIC DNA]</scope>
    <source>
        <strain evidence="8 9">NBRC 106054</strain>
    </source>
</reference>
<dbReference type="InterPro" id="IPR042175">
    <property type="entry name" value="Cell/Rod_MreC_2"/>
</dbReference>
<keyword evidence="6" id="KW-0472">Membrane</keyword>
<evidence type="ECO:0000313" key="9">
    <source>
        <dbReference type="Proteomes" id="UP000033121"/>
    </source>
</evidence>
<evidence type="ECO:0000256" key="4">
    <source>
        <dbReference type="ARBA" id="ARBA00032089"/>
    </source>
</evidence>
<feature type="domain" description="Rod shape-determining protein MreC beta-barrel core" evidence="7">
    <location>
        <begin position="117"/>
        <end position="265"/>
    </location>
</feature>
<gene>
    <name evidence="8" type="primary">mreC</name>
    <name evidence="8" type="ORF">FPE01S_04_03460</name>
</gene>
<name>A0A0E9N5M1_9BACT</name>
<dbReference type="Proteomes" id="UP000033121">
    <property type="component" value="Unassembled WGS sequence"/>
</dbReference>
<evidence type="ECO:0000256" key="5">
    <source>
        <dbReference type="PIRNR" id="PIRNR038471"/>
    </source>
</evidence>
<dbReference type="GO" id="GO:0005886">
    <property type="term" value="C:plasma membrane"/>
    <property type="evidence" value="ECO:0007669"/>
    <property type="project" value="TreeGrafter"/>
</dbReference>
<feature type="transmembrane region" description="Helical" evidence="6">
    <location>
        <begin position="12"/>
        <end position="29"/>
    </location>
</feature>
<comment type="caution">
    <text evidence="8">The sequence shown here is derived from an EMBL/GenBank/DDBJ whole genome shotgun (WGS) entry which is preliminary data.</text>
</comment>
<dbReference type="RefSeq" id="WP_046371075.1">
    <property type="nucleotide sequence ID" value="NZ_BBWV01000004.1"/>
</dbReference>
<protein>
    <recommendedName>
        <fullName evidence="2 5">Cell shape-determining protein MreC</fullName>
    </recommendedName>
    <alternativeName>
        <fullName evidence="4 5">Cell shape protein MreC</fullName>
    </alternativeName>
</protein>
<dbReference type="Pfam" id="PF04085">
    <property type="entry name" value="MreC"/>
    <property type="match status" value="1"/>
</dbReference>
<dbReference type="PIRSF" id="PIRSF038471">
    <property type="entry name" value="MreC"/>
    <property type="match status" value="1"/>
</dbReference>
<dbReference type="PANTHER" id="PTHR34138">
    <property type="entry name" value="CELL SHAPE-DETERMINING PROTEIN MREC"/>
    <property type="match status" value="1"/>
</dbReference>
<dbReference type="GO" id="GO:0008360">
    <property type="term" value="P:regulation of cell shape"/>
    <property type="evidence" value="ECO:0007669"/>
    <property type="project" value="UniProtKB-KW"/>
</dbReference>
<evidence type="ECO:0000256" key="2">
    <source>
        <dbReference type="ARBA" id="ARBA00013855"/>
    </source>
</evidence>